<sequence length="71" mass="8219">MEAPSESAMNVIRWAKEAEITGTTAQTAMMWNRLDPDFQDVQTKPTPDTTLENFIEQLDAKRETQERNYAR</sequence>
<accession>A0ABR0M654</accession>
<reference evidence="1 2" key="1">
    <citation type="submission" date="2023-08" db="EMBL/GenBank/DDBJ databases">
        <title>Black Yeasts Isolated from many extreme environments.</title>
        <authorList>
            <person name="Coleine C."/>
            <person name="Stajich J.E."/>
            <person name="Selbmann L."/>
        </authorList>
    </citation>
    <scope>NUCLEOTIDE SEQUENCE [LARGE SCALE GENOMIC DNA]</scope>
    <source>
        <strain evidence="1 2">CCFEE 536</strain>
    </source>
</reference>
<feature type="non-terminal residue" evidence="1">
    <location>
        <position position="71"/>
    </location>
</feature>
<evidence type="ECO:0000313" key="1">
    <source>
        <dbReference type="EMBL" id="KAK5285689.1"/>
    </source>
</evidence>
<organism evidence="1 2">
    <name type="scientific">Cryomyces antarcticus</name>
    <dbReference type="NCBI Taxonomy" id="329879"/>
    <lineage>
        <taxon>Eukaryota</taxon>
        <taxon>Fungi</taxon>
        <taxon>Dikarya</taxon>
        <taxon>Ascomycota</taxon>
        <taxon>Pezizomycotina</taxon>
        <taxon>Dothideomycetes</taxon>
        <taxon>Dothideomycetes incertae sedis</taxon>
        <taxon>Cryomyces</taxon>
    </lineage>
</organism>
<dbReference type="Proteomes" id="UP001357485">
    <property type="component" value="Unassembled WGS sequence"/>
</dbReference>
<gene>
    <name evidence="1" type="ORF">LTR16_004494</name>
</gene>
<protein>
    <submittedName>
        <fullName evidence="1">Uncharacterized protein</fullName>
    </submittedName>
</protein>
<dbReference type="EMBL" id="JAVRRA010000603">
    <property type="protein sequence ID" value="KAK5285689.1"/>
    <property type="molecule type" value="Genomic_DNA"/>
</dbReference>
<keyword evidence="2" id="KW-1185">Reference proteome</keyword>
<proteinExistence type="predicted"/>
<comment type="caution">
    <text evidence="1">The sequence shown here is derived from an EMBL/GenBank/DDBJ whole genome shotgun (WGS) entry which is preliminary data.</text>
</comment>
<evidence type="ECO:0000313" key="2">
    <source>
        <dbReference type="Proteomes" id="UP001357485"/>
    </source>
</evidence>
<name>A0ABR0M654_9PEZI</name>